<feature type="signal peptide" evidence="2">
    <location>
        <begin position="1"/>
        <end position="24"/>
    </location>
</feature>
<protein>
    <submittedName>
        <fullName evidence="4">P44/Msp2 family outer membrane protein</fullName>
    </submittedName>
</protein>
<dbReference type="AlphaFoldDB" id="A0A7H0EYQ9"/>
<keyword evidence="2" id="KW-0732">Signal</keyword>
<dbReference type="Proteomes" id="UP000516013">
    <property type="component" value="Chromosome"/>
</dbReference>
<dbReference type="InterPro" id="IPR011250">
    <property type="entry name" value="OMP/PagP_B-barrel"/>
</dbReference>
<feature type="chain" id="PRO_5028905990" evidence="2">
    <location>
        <begin position="25"/>
        <end position="376"/>
    </location>
</feature>
<evidence type="ECO:0000256" key="1">
    <source>
        <dbReference type="SAM" id="MobiDB-lite"/>
    </source>
</evidence>
<dbReference type="Gene3D" id="2.40.160.20">
    <property type="match status" value="1"/>
</dbReference>
<evidence type="ECO:0000256" key="2">
    <source>
        <dbReference type="SAM" id="SignalP"/>
    </source>
</evidence>
<organism evidence="4 5">
    <name type="scientific">Cylindrospermopsis curvispora GIHE-G1</name>
    <dbReference type="NCBI Taxonomy" id="2666332"/>
    <lineage>
        <taxon>Bacteria</taxon>
        <taxon>Bacillati</taxon>
        <taxon>Cyanobacteriota</taxon>
        <taxon>Cyanophyceae</taxon>
        <taxon>Nostocales</taxon>
        <taxon>Aphanizomenonaceae</taxon>
        <taxon>Cylindrospermopsis</taxon>
    </lineage>
</organism>
<dbReference type="Pfam" id="PF01617">
    <property type="entry name" value="Surface_Ag_2"/>
    <property type="match status" value="1"/>
</dbReference>
<accession>A0A7H0EYQ9</accession>
<proteinExistence type="predicted"/>
<dbReference type="KEGG" id="ccur:IAR63_13825"/>
<reference evidence="4 5" key="1">
    <citation type="submission" date="2020-08" db="EMBL/GenBank/DDBJ databases">
        <title>Complete genome sequence of Raphidiopsis curvispora isolated from drinking water reservoir in South Korea.</title>
        <authorList>
            <person name="Jeong J."/>
        </authorList>
    </citation>
    <scope>NUCLEOTIDE SEQUENCE [LARGE SCALE GENOMIC DNA]</scope>
    <source>
        <strain evidence="4 5">GIHE-G1</strain>
    </source>
</reference>
<feature type="compositionally biased region" description="Polar residues" evidence="1">
    <location>
        <begin position="40"/>
        <end position="50"/>
    </location>
</feature>
<dbReference type="InterPro" id="IPR002566">
    <property type="entry name" value="Msp4_OMP-like"/>
</dbReference>
<evidence type="ECO:0000259" key="3">
    <source>
        <dbReference type="Pfam" id="PF01617"/>
    </source>
</evidence>
<dbReference type="RefSeq" id="WP_187705663.1">
    <property type="nucleotide sequence ID" value="NZ_CP060822.1"/>
</dbReference>
<dbReference type="EMBL" id="CP060822">
    <property type="protein sequence ID" value="QNP28925.1"/>
    <property type="molecule type" value="Genomic_DNA"/>
</dbReference>
<gene>
    <name evidence="4" type="ORF">IAR63_13825</name>
</gene>
<feature type="domain" description="Msp4/OMP-like" evidence="3">
    <location>
        <begin position="156"/>
        <end position="348"/>
    </location>
</feature>
<evidence type="ECO:0000313" key="5">
    <source>
        <dbReference type="Proteomes" id="UP000516013"/>
    </source>
</evidence>
<keyword evidence="5" id="KW-1185">Reference proteome</keyword>
<feature type="region of interest" description="Disordered" evidence="1">
    <location>
        <begin position="40"/>
        <end position="67"/>
    </location>
</feature>
<feature type="compositionally biased region" description="Low complexity" evidence="1">
    <location>
        <begin position="51"/>
        <end position="65"/>
    </location>
</feature>
<name>A0A7H0EYQ9_9CYAN</name>
<evidence type="ECO:0000313" key="4">
    <source>
        <dbReference type="EMBL" id="QNP28925.1"/>
    </source>
</evidence>
<dbReference type="SUPFAM" id="SSF56925">
    <property type="entry name" value="OMPA-like"/>
    <property type="match status" value="1"/>
</dbReference>
<sequence>MKIYSFFWFPAVLASLAFTTSVKAEEVSNKAADLMGVNTDNQDPSNLLAQSSTPGFTTTSPTTGSAPLYTGGDNSQLPASNYFYLGGSVGHVFPSKINLTGKFTDETFVTNPSTRTGADNSPRVTSPAILQAANVPNQIENNISFYSGNQWNIVGGYQWDRFRAELEIGSSTFGIDSVSQVPGKFSATAGNNGDSITPATFQLPGGGVRVGLTQTQLSNQLAIDTVVPSGRDQLTNALTDARDFGVGDGGSRRVTTVPQIPTVKESRDYNMNVTTALVNAYYHLGSSKFRPYIGAGVGFGFISLEPLGLGALVDNGTSFAYQAKLGAQYEVVKKGNVFAEFKYLGLSGYTSNKNDLELKVGSSNVYGFSVGYRQGL</sequence>